<organism evidence="2 3">
    <name type="scientific">Thioclava dalianensis</name>
    <dbReference type="NCBI Taxonomy" id="1185766"/>
    <lineage>
        <taxon>Bacteria</taxon>
        <taxon>Pseudomonadati</taxon>
        <taxon>Pseudomonadota</taxon>
        <taxon>Alphaproteobacteria</taxon>
        <taxon>Rhodobacterales</taxon>
        <taxon>Paracoccaceae</taxon>
        <taxon>Thioclava</taxon>
    </lineage>
</organism>
<comment type="caution">
    <text evidence="2">The sequence shown here is derived from an EMBL/GenBank/DDBJ whole genome shotgun (WGS) entry which is preliminary data.</text>
</comment>
<dbReference type="InterPro" id="IPR036866">
    <property type="entry name" value="RibonucZ/Hydroxyglut_hydro"/>
</dbReference>
<proteinExistence type="predicted"/>
<reference evidence="2 3" key="1">
    <citation type="submission" date="2014-03" db="EMBL/GenBank/DDBJ databases">
        <title>The draft genome sequence of Thioclava dalianensis DLFJ1-1.</title>
        <authorList>
            <person name="Lai Q."/>
            <person name="Shao Z."/>
        </authorList>
    </citation>
    <scope>NUCLEOTIDE SEQUENCE [LARGE SCALE GENOMIC DNA]</scope>
    <source>
        <strain evidence="2 3">DLFJ1-1</strain>
    </source>
</reference>
<dbReference type="PANTHER" id="PTHR23131:SF0">
    <property type="entry name" value="ENDORIBONUCLEASE LACTB2"/>
    <property type="match status" value="1"/>
</dbReference>
<dbReference type="eggNOG" id="COG0491">
    <property type="taxonomic scope" value="Bacteria"/>
</dbReference>
<accession>A0A074T8H8</accession>
<evidence type="ECO:0000313" key="2">
    <source>
        <dbReference type="EMBL" id="KEP68019.1"/>
    </source>
</evidence>
<dbReference type="STRING" id="1185766.SAMN05216224_10817"/>
<protein>
    <submittedName>
        <fullName evidence="2">Metallo-beta-lactamase</fullName>
    </submittedName>
</protein>
<sequence>MQQMESGLRRLVAPNPSPMTHTGTCTYVIGTGEVAVVDPGPDDPTHLRAILDGLDRGERVTHILVTHAHLDHSPGARALSAATGAPVHAFGPPQAGRSAIMERLARDGMVGGGEGVDHAFAPDRMLSDGETLSHGDWTLTALHTPGHFCNHLCFQLGDSVLSGDLIMGWSTTLISPPDGDLGDYFRSIDRIAALGPRRLYPGHGAPVDAPIALIAEHRQHRETRSAQILAALSDAPAMPAALTARIYHDIPRHLHAAALRNILAHLIELNDTNQVQARPALSPEAEFFRP</sequence>
<dbReference type="InterPro" id="IPR041516">
    <property type="entry name" value="LACTB2_WH"/>
</dbReference>
<feature type="domain" description="Metallo-beta-lactamase" evidence="1">
    <location>
        <begin position="22"/>
        <end position="203"/>
    </location>
</feature>
<dbReference type="SUPFAM" id="SSF56281">
    <property type="entry name" value="Metallo-hydrolase/oxidoreductase"/>
    <property type="match status" value="1"/>
</dbReference>
<dbReference type="InterPro" id="IPR050662">
    <property type="entry name" value="Sec-metab_biosynth-thioest"/>
</dbReference>
<name>A0A074T8H8_9RHOB</name>
<dbReference type="CDD" id="cd16278">
    <property type="entry name" value="metallo-hydrolase-like_MBL-fold"/>
    <property type="match status" value="1"/>
</dbReference>
<dbReference type="Pfam" id="PF17778">
    <property type="entry name" value="WHD_BLACT"/>
    <property type="match status" value="1"/>
</dbReference>
<dbReference type="SMART" id="SM00849">
    <property type="entry name" value="Lactamase_B"/>
    <property type="match status" value="1"/>
</dbReference>
<dbReference type="RefSeq" id="WP_038069631.1">
    <property type="nucleotide sequence ID" value="NZ_FOVB01000008.1"/>
</dbReference>
<dbReference type="EMBL" id="JHEH01000050">
    <property type="protein sequence ID" value="KEP68019.1"/>
    <property type="molecule type" value="Genomic_DNA"/>
</dbReference>
<evidence type="ECO:0000313" key="3">
    <source>
        <dbReference type="Proteomes" id="UP000027725"/>
    </source>
</evidence>
<dbReference type="Proteomes" id="UP000027725">
    <property type="component" value="Unassembled WGS sequence"/>
</dbReference>
<dbReference type="Pfam" id="PF00753">
    <property type="entry name" value="Lactamase_B"/>
    <property type="match status" value="1"/>
</dbReference>
<dbReference type="OrthoDB" id="9788263at2"/>
<evidence type="ECO:0000259" key="1">
    <source>
        <dbReference type="SMART" id="SM00849"/>
    </source>
</evidence>
<gene>
    <name evidence="2" type="ORF">DL1_16635</name>
</gene>
<dbReference type="Gene3D" id="1.10.10.10">
    <property type="entry name" value="Winged helix-like DNA-binding domain superfamily/Winged helix DNA-binding domain"/>
    <property type="match status" value="1"/>
</dbReference>
<dbReference type="AlphaFoldDB" id="A0A074T8H8"/>
<dbReference type="Gene3D" id="3.60.15.10">
    <property type="entry name" value="Ribonuclease Z/Hydroxyacylglutathione hydrolase-like"/>
    <property type="match status" value="1"/>
</dbReference>
<dbReference type="InterPro" id="IPR001279">
    <property type="entry name" value="Metallo-B-lactamas"/>
</dbReference>
<dbReference type="InterPro" id="IPR036388">
    <property type="entry name" value="WH-like_DNA-bd_sf"/>
</dbReference>
<dbReference type="PANTHER" id="PTHR23131">
    <property type="entry name" value="ENDORIBONUCLEASE LACTB2"/>
    <property type="match status" value="1"/>
</dbReference>
<keyword evidence="3" id="KW-1185">Reference proteome</keyword>